<keyword evidence="3" id="KW-1185">Reference proteome</keyword>
<organism evidence="2 3">
    <name type="scientific">Strongylus vulgaris</name>
    <name type="common">Blood worm</name>
    <dbReference type="NCBI Taxonomy" id="40348"/>
    <lineage>
        <taxon>Eukaryota</taxon>
        <taxon>Metazoa</taxon>
        <taxon>Ecdysozoa</taxon>
        <taxon>Nematoda</taxon>
        <taxon>Chromadorea</taxon>
        <taxon>Rhabditida</taxon>
        <taxon>Rhabditina</taxon>
        <taxon>Rhabditomorpha</taxon>
        <taxon>Strongyloidea</taxon>
        <taxon>Strongylidae</taxon>
        <taxon>Strongylus</taxon>
    </lineage>
</organism>
<evidence type="ECO:0000313" key="2">
    <source>
        <dbReference type="EMBL" id="VDM83179.1"/>
    </source>
</evidence>
<evidence type="ECO:0000313" key="3">
    <source>
        <dbReference type="Proteomes" id="UP000270094"/>
    </source>
</evidence>
<gene>
    <name evidence="2" type="ORF">SVUK_LOCUS18177</name>
</gene>
<dbReference type="AlphaFoldDB" id="A0A3P7JTB6"/>
<protein>
    <submittedName>
        <fullName evidence="2">Uncharacterized protein</fullName>
    </submittedName>
</protein>
<name>A0A3P7JTB6_STRVU</name>
<sequence>MQLVNGLGAWSSCGYSLQLGPAPRRSVIRKTTTELFRSTSSYAAVLRQIGKENLKKALRDDAPLPFISRRAIRRDRLQFTINGQVSVCITPSTGAVTIQERGFRTKRTGSGGLGGHTGGSKVDREKNK</sequence>
<accession>A0A3P7JTB6</accession>
<dbReference type="EMBL" id="UYYB01121570">
    <property type="protein sequence ID" value="VDM83179.1"/>
    <property type="molecule type" value="Genomic_DNA"/>
</dbReference>
<feature type="compositionally biased region" description="Gly residues" evidence="1">
    <location>
        <begin position="109"/>
        <end position="118"/>
    </location>
</feature>
<dbReference type="Proteomes" id="UP000270094">
    <property type="component" value="Unassembled WGS sequence"/>
</dbReference>
<evidence type="ECO:0000256" key="1">
    <source>
        <dbReference type="SAM" id="MobiDB-lite"/>
    </source>
</evidence>
<feature type="region of interest" description="Disordered" evidence="1">
    <location>
        <begin position="102"/>
        <end position="128"/>
    </location>
</feature>
<reference evidence="2 3" key="1">
    <citation type="submission" date="2018-11" db="EMBL/GenBank/DDBJ databases">
        <authorList>
            <consortium name="Pathogen Informatics"/>
        </authorList>
    </citation>
    <scope>NUCLEOTIDE SEQUENCE [LARGE SCALE GENOMIC DNA]</scope>
</reference>
<proteinExistence type="predicted"/>